<sequence length="74" mass="7860">MKEVITIAQLVVSVVLIILVLLQEKGGGLSGAFGGSEASGFAPRKRGLERLIYFATLAFLILFAVISLANLLIK</sequence>
<protein>
    <recommendedName>
        <fullName evidence="9">Protein-export membrane protein SecG</fullName>
    </recommendedName>
</protein>
<dbReference type="Proteomes" id="UP000034810">
    <property type="component" value="Unassembled WGS sequence"/>
</dbReference>
<evidence type="ECO:0000256" key="1">
    <source>
        <dbReference type="ARBA" id="ARBA00004141"/>
    </source>
</evidence>
<dbReference type="EMBL" id="LCFA01000005">
    <property type="protein sequence ID" value="KKS82784.1"/>
    <property type="molecule type" value="Genomic_DNA"/>
</dbReference>
<comment type="caution">
    <text evidence="10">The sequence shown here is derived from an EMBL/GenBank/DDBJ whole genome shotgun (WGS) entry which is preliminary data.</text>
</comment>
<keyword evidence="4 9" id="KW-0812">Transmembrane</keyword>
<evidence type="ECO:0000256" key="7">
    <source>
        <dbReference type="ARBA" id="ARBA00023010"/>
    </source>
</evidence>
<dbReference type="Pfam" id="PF03840">
    <property type="entry name" value="SecG"/>
    <property type="match status" value="1"/>
</dbReference>
<comment type="similarity">
    <text evidence="2 9">Belongs to the SecG family.</text>
</comment>
<organism evidence="10 11">
    <name type="scientific">Candidatus Wolfebacteria bacterium GW2011_GWC1_43_10</name>
    <dbReference type="NCBI Taxonomy" id="1619011"/>
    <lineage>
        <taxon>Bacteria</taxon>
        <taxon>Candidatus Wolfeibacteriota</taxon>
    </lineage>
</organism>
<dbReference type="GO" id="GO:0015450">
    <property type="term" value="F:protein-transporting ATPase activity"/>
    <property type="evidence" value="ECO:0007669"/>
    <property type="project" value="UniProtKB-UniRule"/>
</dbReference>
<evidence type="ECO:0000256" key="8">
    <source>
        <dbReference type="ARBA" id="ARBA00023136"/>
    </source>
</evidence>
<comment type="function">
    <text evidence="9">Involved in protein export. Participates in an early event of protein translocation.</text>
</comment>
<keyword evidence="3 9" id="KW-0813">Transport</keyword>
<gene>
    <name evidence="10" type="ORF">UV58_C0005G0038</name>
</gene>
<name>A0A0G1CBK8_9BACT</name>
<keyword evidence="6 9" id="KW-1133">Transmembrane helix</keyword>
<keyword evidence="9" id="KW-1003">Cell membrane</keyword>
<keyword evidence="7 9" id="KW-0811">Translocation</keyword>
<keyword evidence="8 9" id="KW-0472">Membrane</keyword>
<comment type="subcellular location">
    <subcellularLocation>
        <location evidence="9">Cell membrane</location>
        <topology evidence="9">Multi-pass membrane protein</topology>
    </subcellularLocation>
    <subcellularLocation>
        <location evidence="1">Membrane</location>
        <topology evidence="1">Multi-pass membrane protein</topology>
    </subcellularLocation>
</comment>
<dbReference type="GO" id="GO:0005886">
    <property type="term" value="C:plasma membrane"/>
    <property type="evidence" value="ECO:0007669"/>
    <property type="project" value="UniProtKB-SubCell"/>
</dbReference>
<dbReference type="GO" id="GO:0009306">
    <property type="term" value="P:protein secretion"/>
    <property type="evidence" value="ECO:0007669"/>
    <property type="project" value="UniProtKB-UniRule"/>
</dbReference>
<proteinExistence type="inferred from homology"/>
<evidence type="ECO:0000256" key="3">
    <source>
        <dbReference type="ARBA" id="ARBA00022448"/>
    </source>
</evidence>
<evidence type="ECO:0000256" key="4">
    <source>
        <dbReference type="ARBA" id="ARBA00022692"/>
    </source>
</evidence>
<evidence type="ECO:0000256" key="5">
    <source>
        <dbReference type="ARBA" id="ARBA00022927"/>
    </source>
</evidence>
<evidence type="ECO:0000256" key="9">
    <source>
        <dbReference type="RuleBase" id="RU365087"/>
    </source>
</evidence>
<keyword evidence="5 9" id="KW-0653">Protein transport</keyword>
<accession>A0A0G1CBK8</accession>
<dbReference type="NCBIfam" id="TIGR00810">
    <property type="entry name" value="secG"/>
    <property type="match status" value="1"/>
</dbReference>
<dbReference type="InterPro" id="IPR004692">
    <property type="entry name" value="SecG"/>
</dbReference>
<feature type="transmembrane region" description="Helical" evidence="9">
    <location>
        <begin position="6"/>
        <end position="22"/>
    </location>
</feature>
<evidence type="ECO:0000313" key="10">
    <source>
        <dbReference type="EMBL" id="KKS82784.1"/>
    </source>
</evidence>
<evidence type="ECO:0000256" key="2">
    <source>
        <dbReference type="ARBA" id="ARBA00008445"/>
    </source>
</evidence>
<dbReference type="AlphaFoldDB" id="A0A0G1CBK8"/>
<evidence type="ECO:0000313" key="11">
    <source>
        <dbReference type="Proteomes" id="UP000034810"/>
    </source>
</evidence>
<evidence type="ECO:0000256" key="6">
    <source>
        <dbReference type="ARBA" id="ARBA00022989"/>
    </source>
</evidence>
<feature type="transmembrane region" description="Helical" evidence="9">
    <location>
        <begin position="51"/>
        <end position="73"/>
    </location>
</feature>
<reference evidence="10 11" key="1">
    <citation type="journal article" date="2015" name="Nature">
        <title>rRNA introns, odd ribosomes, and small enigmatic genomes across a large radiation of phyla.</title>
        <authorList>
            <person name="Brown C.T."/>
            <person name="Hug L.A."/>
            <person name="Thomas B.C."/>
            <person name="Sharon I."/>
            <person name="Castelle C.J."/>
            <person name="Singh A."/>
            <person name="Wilkins M.J."/>
            <person name="Williams K.H."/>
            <person name="Banfield J.F."/>
        </authorList>
    </citation>
    <scope>NUCLEOTIDE SEQUENCE [LARGE SCALE GENOMIC DNA]</scope>
</reference>